<name>A0ABN8L9P6_9CNID</name>
<evidence type="ECO:0000256" key="4">
    <source>
        <dbReference type="ARBA" id="ARBA00022692"/>
    </source>
</evidence>
<dbReference type="InterPro" id="IPR036412">
    <property type="entry name" value="HAD-like_sf"/>
</dbReference>
<evidence type="ECO:0000259" key="16">
    <source>
        <dbReference type="Pfam" id="PF00690"/>
    </source>
</evidence>
<evidence type="ECO:0000256" key="9">
    <source>
        <dbReference type="ARBA" id="ARBA00022967"/>
    </source>
</evidence>
<feature type="transmembrane region" description="Helical" evidence="13">
    <location>
        <begin position="981"/>
        <end position="1004"/>
    </location>
</feature>
<dbReference type="InterPro" id="IPR023298">
    <property type="entry name" value="ATPase_P-typ_TM_dom_sf"/>
</dbReference>
<dbReference type="PANTHER" id="PTHR45630:SF8">
    <property type="entry name" value="CATION-TRANSPORTING ATPASE"/>
    <property type="match status" value="1"/>
</dbReference>
<dbReference type="InterPro" id="IPR023299">
    <property type="entry name" value="ATPase_P-typ_cyto_dom_N"/>
</dbReference>
<evidence type="ECO:0000313" key="18">
    <source>
        <dbReference type="EMBL" id="CAH3013814.1"/>
    </source>
</evidence>
<sequence length="1161" mass="130484">MVSNGWGHCCHIEDHDQENLVCFGYGSSVWKSIVYYVLAFCSGGFLLLVSYWRPDWALKMKCSPCPLNNATYVLLKTSHGDWCVEKVKVVRSSLGLSVDDFVEDEAPSCPAETERLLGITNTNCQELQMKYFCHRHLRYVWNEAQGEFELLRGLDVGTFPAHFYQSSSGLHWDVIERRQRLYGPNVIDVDVKSYVRLFFEEFADPFYVFQLGSIILWSMDDYYYYAVVILIVTLISLAITVYQTRKHLVTLRNMVALSERVTVLRNNAAQVDVSSEDLVPGDVLVIPPNGAMIHCDAVLISGNCIVNESMLTGESVPVTKTPLPHSKRSSSSSAEQKEKQYNPEREKRHTLFSGTKVIQTRYYGRHARVLAVVIRTGFSTTKGGLIRSILDPKPVGFKFFRDSMRFIGILAILALVGFSYSVYVFVKQGMSVGNILLQALDIITVAVPPALPAAMSVGIVYALQRLKKRQIYCIDPPRVNMCGKLKLFCFDKTGTLTEDGLDFLAVVPVQSGRFRPMVSETESIPQGPLLEAMATCHSLIVIDGNLTGDPLDLKMFEATDWTLEEPGEDNTKFDNIVPTIVKPKTEKEFHVESALEGNIPYEIAVIRQFPFSSDLQRMCVVTRTLGDPNMDVYAKGAPETIASLCRPQTVPADFHSVLQHYTMRGYRVLGFAWKPLDPRLSWHQLHRVTRDHVESNLTFLGLLILQNALKPQSTPVIRMLHNADIRTVMVTGDNMLTAVSVARDCGMVGPTDKVIEVTAKRSDDHSSDLQIKWTVVGEVENKDDLVSEDQCVYQTRFGKCSYHLALAGKSFALIRSHRAELFKKLMISGTVFARMSPEQKTHLIEGLQKLDYCVGMCGDGANDCGALKIAHAGISLSEAEASVASPFTSKISNIDCVPTLIREGRAALVTSFGTFKYMALYSIVQFVSVLLLYSISSNMGDWQYVYIDLVIITSLALVMSYTEAYPFLLTQRPGGSLMSPVVLFSLISQIVVQTVVQVFGFYYVQSQTWFEPVHITDKNTIYYKNQQSTVLFALSSFQYIQLSVVFSGGVPYRQPFYKNAYFLVVVISLTLFSGFLVVLPGHFLQNLFLLATLPDMVFRLTIVGIAICNFLISLFIEVYIVPSRRLKKVLNKISRKSQPKNYFRILQRQLERDPNWPPLPS</sequence>
<dbReference type="Gene3D" id="2.70.150.10">
    <property type="entry name" value="Calcium-transporting ATPase, cytoplasmic transduction domain A"/>
    <property type="match status" value="1"/>
</dbReference>
<keyword evidence="3" id="KW-0597">Phosphoprotein</keyword>
<dbReference type="SUPFAM" id="SSF81653">
    <property type="entry name" value="Calcium ATPase, transduction domain A"/>
    <property type="match status" value="1"/>
</dbReference>
<feature type="transmembrane region" description="Helical" evidence="13">
    <location>
        <begin position="438"/>
        <end position="463"/>
    </location>
</feature>
<dbReference type="InterPro" id="IPR006544">
    <property type="entry name" value="P-type_TPase_V"/>
</dbReference>
<evidence type="ECO:0000256" key="1">
    <source>
        <dbReference type="ARBA" id="ARBA00004141"/>
    </source>
</evidence>
<gene>
    <name evidence="18" type="ORF">PEVE_00022437</name>
</gene>
<dbReference type="SFLD" id="SFLDF00027">
    <property type="entry name" value="p-type_atpase"/>
    <property type="match status" value="1"/>
</dbReference>
<dbReference type="EMBL" id="CALNXI010000003">
    <property type="protein sequence ID" value="CAH3013814.1"/>
    <property type="molecule type" value="Genomic_DNA"/>
</dbReference>
<evidence type="ECO:0000256" key="12">
    <source>
        <dbReference type="ARBA" id="ARBA00049360"/>
    </source>
</evidence>
<feature type="transmembrane region" description="Helical" evidence="13">
    <location>
        <begin position="33"/>
        <end position="52"/>
    </location>
</feature>
<protein>
    <recommendedName>
        <fullName evidence="13">Cation-transporting ATPase</fullName>
        <ecNumber evidence="13">7.2.2.-</ecNumber>
    </recommendedName>
</protein>
<dbReference type="Pfam" id="PF00690">
    <property type="entry name" value="Cation_ATPase_N"/>
    <property type="match status" value="1"/>
</dbReference>
<dbReference type="InterPro" id="IPR047821">
    <property type="entry name" value="P5B-type_ATPase"/>
</dbReference>
<feature type="domain" description="P5B-type ATPase N-terminal" evidence="17">
    <location>
        <begin position="18"/>
        <end position="142"/>
    </location>
</feature>
<feature type="transmembrane region" description="Helical" evidence="13">
    <location>
        <begin position="197"/>
        <end position="216"/>
    </location>
</feature>
<evidence type="ECO:0000256" key="11">
    <source>
        <dbReference type="ARBA" id="ARBA00023136"/>
    </source>
</evidence>
<dbReference type="InterPro" id="IPR023214">
    <property type="entry name" value="HAD_sf"/>
</dbReference>
<feature type="domain" description="P-type ATPase A" evidence="15">
    <location>
        <begin position="258"/>
        <end position="389"/>
    </location>
</feature>
<dbReference type="SUPFAM" id="SSF81660">
    <property type="entry name" value="Metal cation-transporting ATPase, ATP-binding domain N"/>
    <property type="match status" value="1"/>
</dbReference>
<dbReference type="SUPFAM" id="SSF56784">
    <property type="entry name" value="HAD-like"/>
    <property type="match status" value="1"/>
</dbReference>
<dbReference type="Gene3D" id="1.20.1110.10">
    <property type="entry name" value="Calcium-transporting ATPase, transmembrane domain"/>
    <property type="match status" value="1"/>
</dbReference>
<reference evidence="18 19" key="1">
    <citation type="submission" date="2022-05" db="EMBL/GenBank/DDBJ databases">
        <authorList>
            <consortium name="Genoscope - CEA"/>
            <person name="William W."/>
        </authorList>
    </citation>
    <scope>NUCLEOTIDE SEQUENCE [LARGE SCALE GENOMIC DNA]</scope>
</reference>
<keyword evidence="9 13" id="KW-1278">Translocase</keyword>
<keyword evidence="10 13" id="KW-1133">Transmembrane helix</keyword>
<dbReference type="CDD" id="cd07542">
    <property type="entry name" value="P-type_ATPase_cation"/>
    <property type="match status" value="1"/>
</dbReference>
<dbReference type="Pfam" id="PF00122">
    <property type="entry name" value="E1-E2_ATPase"/>
    <property type="match status" value="1"/>
</dbReference>
<feature type="region of interest" description="Disordered" evidence="14">
    <location>
        <begin position="316"/>
        <end position="346"/>
    </location>
</feature>
<dbReference type="PRINTS" id="PR00119">
    <property type="entry name" value="CATATPASE"/>
</dbReference>
<evidence type="ECO:0000256" key="5">
    <source>
        <dbReference type="ARBA" id="ARBA00022723"/>
    </source>
</evidence>
<feature type="transmembrane region" description="Helical" evidence="13">
    <location>
        <begin position="222"/>
        <end position="242"/>
    </location>
</feature>
<dbReference type="Gene3D" id="3.40.1110.10">
    <property type="entry name" value="Calcium-transporting ATPase, cytoplasmic domain N"/>
    <property type="match status" value="1"/>
</dbReference>
<feature type="transmembrane region" description="Helical" evidence="13">
    <location>
        <begin position="406"/>
        <end position="426"/>
    </location>
</feature>
<feature type="transmembrane region" description="Helical" evidence="13">
    <location>
        <begin position="918"/>
        <end position="936"/>
    </location>
</feature>
<dbReference type="InterPro" id="IPR001757">
    <property type="entry name" value="P_typ_ATPase"/>
</dbReference>
<keyword evidence="5 13" id="KW-0479">Metal-binding</keyword>
<dbReference type="InterPro" id="IPR059000">
    <property type="entry name" value="ATPase_P-type_domA"/>
</dbReference>
<dbReference type="SFLD" id="SFLDS00003">
    <property type="entry name" value="Haloacid_Dehalogenase"/>
    <property type="match status" value="1"/>
</dbReference>
<evidence type="ECO:0000259" key="17">
    <source>
        <dbReference type="Pfam" id="PF12409"/>
    </source>
</evidence>
<dbReference type="Pfam" id="PF13246">
    <property type="entry name" value="Cation_ATPase"/>
    <property type="match status" value="1"/>
</dbReference>
<dbReference type="PANTHER" id="PTHR45630">
    <property type="entry name" value="CATION-TRANSPORTING ATPASE-RELATED"/>
    <property type="match status" value="1"/>
</dbReference>
<keyword evidence="19" id="KW-1185">Reference proteome</keyword>
<dbReference type="SFLD" id="SFLDG00002">
    <property type="entry name" value="C1.7:_P-type_atpase_like"/>
    <property type="match status" value="1"/>
</dbReference>
<comment type="similarity">
    <text evidence="2 13">Belongs to the cation transport ATPase (P-type) (TC 3.A.3) family. Type V subfamily.</text>
</comment>
<dbReference type="InterPro" id="IPR047819">
    <property type="entry name" value="P5A-ATPase_N"/>
</dbReference>
<feature type="transmembrane region" description="Helical" evidence="13">
    <location>
        <begin position="1060"/>
        <end position="1084"/>
    </location>
</feature>
<dbReference type="Gene3D" id="3.40.50.1000">
    <property type="entry name" value="HAD superfamily/HAD-like"/>
    <property type="match status" value="1"/>
</dbReference>
<evidence type="ECO:0000256" key="2">
    <source>
        <dbReference type="ARBA" id="ARBA00006000"/>
    </source>
</evidence>
<feature type="transmembrane region" description="Helical" evidence="13">
    <location>
        <begin position="1096"/>
        <end position="1121"/>
    </location>
</feature>
<dbReference type="NCBIfam" id="TIGR01657">
    <property type="entry name" value="P-ATPase-V"/>
    <property type="match status" value="1"/>
</dbReference>
<dbReference type="SUPFAM" id="SSF81665">
    <property type="entry name" value="Calcium ATPase, transmembrane domain M"/>
    <property type="match status" value="1"/>
</dbReference>
<feature type="transmembrane region" description="Helical" evidence="13">
    <location>
        <begin position="1030"/>
        <end position="1048"/>
    </location>
</feature>
<dbReference type="NCBIfam" id="TIGR01494">
    <property type="entry name" value="ATPase_P-type"/>
    <property type="match status" value="2"/>
</dbReference>
<comment type="subcellular location">
    <subcellularLocation>
        <location evidence="1 13">Membrane</location>
        <topology evidence="1 13">Multi-pass membrane protein</topology>
    </subcellularLocation>
</comment>
<keyword evidence="4 13" id="KW-0812">Transmembrane</keyword>
<keyword evidence="8 13" id="KW-0460">Magnesium</keyword>
<organism evidence="18 19">
    <name type="scientific">Porites evermanni</name>
    <dbReference type="NCBI Taxonomy" id="104178"/>
    <lineage>
        <taxon>Eukaryota</taxon>
        <taxon>Metazoa</taxon>
        <taxon>Cnidaria</taxon>
        <taxon>Anthozoa</taxon>
        <taxon>Hexacorallia</taxon>
        <taxon>Scleractinia</taxon>
        <taxon>Fungiina</taxon>
        <taxon>Poritidae</taxon>
        <taxon>Porites</taxon>
    </lineage>
</organism>
<dbReference type="InterPro" id="IPR008250">
    <property type="entry name" value="ATPase_P-typ_transduc_dom_A_sf"/>
</dbReference>
<evidence type="ECO:0000256" key="8">
    <source>
        <dbReference type="ARBA" id="ARBA00022842"/>
    </source>
</evidence>
<dbReference type="InterPro" id="IPR044492">
    <property type="entry name" value="P_typ_ATPase_HD_dom"/>
</dbReference>
<dbReference type="EC" id="7.2.2.-" evidence="13"/>
<evidence type="ECO:0000313" key="19">
    <source>
        <dbReference type="Proteomes" id="UP001159427"/>
    </source>
</evidence>
<proteinExistence type="inferred from homology"/>
<evidence type="ECO:0000256" key="7">
    <source>
        <dbReference type="ARBA" id="ARBA00022840"/>
    </source>
</evidence>
<feature type="domain" description="Cation-transporting P-type ATPase N-terminal" evidence="16">
    <location>
        <begin position="162"/>
        <end position="217"/>
    </location>
</feature>
<evidence type="ECO:0000256" key="3">
    <source>
        <dbReference type="ARBA" id="ARBA00022553"/>
    </source>
</evidence>
<evidence type="ECO:0000256" key="6">
    <source>
        <dbReference type="ARBA" id="ARBA00022741"/>
    </source>
</evidence>
<dbReference type="Proteomes" id="UP001159427">
    <property type="component" value="Unassembled WGS sequence"/>
</dbReference>
<evidence type="ECO:0000256" key="10">
    <source>
        <dbReference type="ARBA" id="ARBA00022989"/>
    </source>
</evidence>
<dbReference type="PROSITE" id="PS00154">
    <property type="entry name" value="ATPASE_E1_E2"/>
    <property type="match status" value="1"/>
</dbReference>
<dbReference type="Pfam" id="PF12409">
    <property type="entry name" value="P5-ATPase"/>
    <property type="match status" value="1"/>
</dbReference>
<comment type="catalytic activity">
    <reaction evidence="12 13">
        <text>ATP + H2O = ADP + phosphate + H(+)</text>
        <dbReference type="Rhea" id="RHEA:13065"/>
        <dbReference type="ChEBI" id="CHEBI:15377"/>
        <dbReference type="ChEBI" id="CHEBI:15378"/>
        <dbReference type="ChEBI" id="CHEBI:30616"/>
        <dbReference type="ChEBI" id="CHEBI:43474"/>
        <dbReference type="ChEBI" id="CHEBI:456216"/>
    </reaction>
</comment>
<dbReference type="InterPro" id="IPR018303">
    <property type="entry name" value="ATPase_P-typ_P_site"/>
</dbReference>
<feature type="transmembrane region" description="Helical" evidence="13">
    <location>
        <begin position="942"/>
        <end position="961"/>
    </location>
</feature>
<keyword evidence="6 13" id="KW-0547">Nucleotide-binding</keyword>
<evidence type="ECO:0000256" key="14">
    <source>
        <dbReference type="SAM" id="MobiDB-lite"/>
    </source>
</evidence>
<evidence type="ECO:0000256" key="13">
    <source>
        <dbReference type="RuleBase" id="RU362082"/>
    </source>
</evidence>
<accession>A0ABN8L9P6</accession>
<feature type="compositionally biased region" description="Basic and acidic residues" evidence="14">
    <location>
        <begin position="335"/>
        <end position="346"/>
    </location>
</feature>
<evidence type="ECO:0000259" key="15">
    <source>
        <dbReference type="Pfam" id="PF00122"/>
    </source>
</evidence>
<dbReference type="InterPro" id="IPR004014">
    <property type="entry name" value="ATPase_P-typ_cation-transptr_N"/>
</dbReference>
<keyword evidence="11 13" id="KW-0472">Membrane</keyword>
<comment type="caution">
    <text evidence="18">The sequence shown here is derived from an EMBL/GenBank/DDBJ whole genome shotgun (WGS) entry which is preliminary data.</text>
</comment>
<keyword evidence="7 13" id="KW-0067">ATP-binding</keyword>